<dbReference type="Gene3D" id="1.10.10.750">
    <property type="entry name" value="Ypt/Rab-GAP domain of gyp1p, domain 1"/>
    <property type="match status" value="1"/>
</dbReference>
<gene>
    <name evidence="1" type="primary">TBC1D7</name>
    <name evidence="1" type="ORF">HK100_006815</name>
</gene>
<sequence>MNKDFRAAYYGTLGVKTVAAKASLDAALGGDSNSLVSVDLLKAVCRAAKIPRKYRSLVWKLVLGVTPPAKNAWNFVDEQQRQTHDDLVWAQHVLFPAGSANNSDIPDVMIRMRSVHSSSAPGLSLPRNYLRVPHLYCIADCILEVCDGIETDAYWIFKHFVDKMNVAPSIDRVVVGAFLSSYILYMFM</sequence>
<accession>A0AAD5SS60</accession>
<dbReference type="AlphaFoldDB" id="A0AAD5SS60"/>
<dbReference type="EMBL" id="JADGJH010003180">
    <property type="protein sequence ID" value="KAJ3092910.1"/>
    <property type="molecule type" value="Genomic_DNA"/>
</dbReference>
<dbReference type="Proteomes" id="UP001211907">
    <property type="component" value="Unassembled WGS sequence"/>
</dbReference>
<name>A0AAD5SS60_9FUNG</name>
<reference evidence="1" key="1">
    <citation type="submission" date="2020-05" db="EMBL/GenBank/DDBJ databases">
        <title>Phylogenomic resolution of chytrid fungi.</title>
        <authorList>
            <person name="Stajich J.E."/>
            <person name="Amses K."/>
            <person name="Simmons R."/>
            <person name="Seto K."/>
            <person name="Myers J."/>
            <person name="Bonds A."/>
            <person name="Quandt C.A."/>
            <person name="Barry K."/>
            <person name="Liu P."/>
            <person name="Grigoriev I."/>
            <person name="Longcore J.E."/>
            <person name="James T.Y."/>
        </authorList>
    </citation>
    <scope>NUCLEOTIDE SEQUENCE</scope>
    <source>
        <strain evidence="1">JEL0513</strain>
    </source>
</reference>
<evidence type="ECO:0000313" key="2">
    <source>
        <dbReference type="Proteomes" id="UP001211907"/>
    </source>
</evidence>
<dbReference type="InterPro" id="IPR035969">
    <property type="entry name" value="Rab-GAP_TBC_sf"/>
</dbReference>
<evidence type="ECO:0000313" key="1">
    <source>
        <dbReference type="EMBL" id="KAJ3092910.1"/>
    </source>
</evidence>
<dbReference type="PANTHER" id="PTHR13530">
    <property type="entry name" value="TBC1 DOMAIN FAMILY MEMBER 7"/>
    <property type="match status" value="1"/>
</dbReference>
<dbReference type="GO" id="GO:0032007">
    <property type="term" value="P:negative regulation of TOR signaling"/>
    <property type="evidence" value="ECO:0007669"/>
    <property type="project" value="TreeGrafter"/>
</dbReference>
<dbReference type="InterPro" id="IPR039842">
    <property type="entry name" value="TBC1D7"/>
</dbReference>
<dbReference type="SUPFAM" id="SSF47923">
    <property type="entry name" value="Ypt/Rab-GAP domain of gyp1p"/>
    <property type="match status" value="1"/>
</dbReference>
<dbReference type="GO" id="GO:0005096">
    <property type="term" value="F:GTPase activator activity"/>
    <property type="evidence" value="ECO:0007669"/>
    <property type="project" value="TreeGrafter"/>
</dbReference>
<proteinExistence type="predicted"/>
<dbReference type="PANTHER" id="PTHR13530:SF3">
    <property type="entry name" value="TBC1 DOMAIN FAMILY MEMBER 7"/>
    <property type="match status" value="1"/>
</dbReference>
<organism evidence="1 2">
    <name type="scientific">Physocladia obscura</name>
    <dbReference type="NCBI Taxonomy" id="109957"/>
    <lineage>
        <taxon>Eukaryota</taxon>
        <taxon>Fungi</taxon>
        <taxon>Fungi incertae sedis</taxon>
        <taxon>Chytridiomycota</taxon>
        <taxon>Chytridiomycota incertae sedis</taxon>
        <taxon>Chytridiomycetes</taxon>
        <taxon>Chytridiales</taxon>
        <taxon>Chytriomycetaceae</taxon>
        <taxon>Physocladia</taxon>
    </lineage>
</organism>
<keyword evidence="2" id="KW-1185">Reference proteome</keyword>
<comment type="caution">
    <text evidence="1">The sequence shown here is derived from an EMBL/GenBank/DDBJ whole genome shotgun (WGS) entry which is preliminary data.</text>
</comment>
<protein>
    <submittedName>
        <fullName evidence="1">TBC1 domain member 7</fullName>
    </submittedName>
</protein>